<feature type="chain" id="PRO_5017400915" description="Peptidoglycan binding-like domain-containing protein" evidence="1">
    <location>
        <begin position="22"/>
        <end position="155"/>
    </location>
</feature>
<proteinExistence type="predicted"/>
<gene>
    <name evidence="3" type="ORF">CBR_g42066</name>
</gene>
<feature type="signal peptide" evidence="1">
    <location>
        <begin position="1"/>
        <end position="21"/>
    </location>
</feature>
<dbReference type="InterPro" id="IPR002477">
    <property type="entry name" value="Peptidoglycan-bd-like"/>
</dbReference>
<dbReference type="Proteomes" id="UP000265515">
    <property type="component" value="Unassembled WGS sequence"/>
</dbReference>
<evidence type="ECO:0000313" key="4">
    <source>
        <dbReference type="Proteomes" id="UP000265515"/>
    </source>
</evidence>
<accession>A0A388LX33</accession>
<keyword evidence="1" id="KW-0732">Signal</keyword>
<feature type="domain" description="Peptidoglycan binding-like" evidence="2">
    <location>
        <begin position="30"/>
        <end position="84"/>
    </location>
</feature>
<dbReference type="Gramene" id="GBG86782">
    <property type="protein sequence ID" value="GBG86782"/>
    <property type="gene ID" value="CBR_g42066"/>
</dbReference>
<dbReference type="SUPFAM" id="SSF47090">
    <property type="entry name" value="PGBD-like"/>
    <property type="match status" value="2"/>
</dbReference>
<sequence length="155" mass="16228">MASRGLAFLLVVCLMLQGVSAWPVAQNGDTGSTVVAVQDLLKARGYSLAADGMFGPITEGKVKAFQSANGLDPDGIVGRLTWPKLILQVQFGDEGAAVHAVQYLLVYKYGLLAGAGDIDGVFGQKTKNAVISFQSRKGLTQDGIVGAITWEALVS</sequence>
<organism evidence="3 4">
    <name type="scientific">Chara braunii</name>
    <name type="common">Braun's stonewort</name>
    <dbReference type="NCBI Taxonomy" id="69332"/>
    <lineage>
        <taxon>Eukaryota</taxon>
        <taxon>Viridiplantae</taxon>
        <taxon>Streptophyta</taxon>
        <taxon>Charophyceae</taxon>
        <taxon>Charales</taxon>
        <taxon>Characeae</taxon>
        <taxon>Chara</taxon>
    </lineage>
</organism>
<dbReference type="InterPro" id="IPR036365">
    <property type="entry name" value="PGBD-like_sf"/>
</dbReference>
<protein>
    <recommendedName>
        <fullName evidence="2">Peptidoglycan binding-like domain-containing protein</fullName>
    </recommendedName>
</protein>
<dbReference type="Gene3D" id="1.10.101.10">
    <property type="entry name" value="PGBD-like superfamily/PGBD"/>
    <property type="match status" value="2"/>
</dbReference>
<dbReference type="OrthoDB" id="1938275at2759"/>
<dbReference type="AlphaFoldDB" id="A0A388LX33"/>
<keyword evidence="4" id="KW-1185">Reference proteome</keyword>
<evidence type="ECO:0000313" key="3">
    <source>
        <dbReference type="EMBL" id="GBG86782.1"/>
    </source>
</evidence>
<dbReference type="Pfam" id="PF01471">
    <property type="entry name" value="PG_binding_1"/>
    <property type="match status" value="2"/>
</dbReference>
<dbReference type="InterPro" id="IPR036366">
    <property type="entry name" value="PGBDSf"/>
</dbReference>
<dbReference type="EMBL" id="BFEA01000579">
    <property type="protein sequence ID" value="GBG86782.1"/>
    <property type="molecule type" value="Genomic_DNA"/>
</dbReference>
<evidence type="ECO:0000259" key="2">
    <source>
        <dbReference type="Pfam" id="PF01471"/>
    </source>
</evidence>
<feature type="domain" description="Peptidoglycan binding-like" evidence="2">
    <location>
        <begin position="95"/>
        <end position="153"/>
    </location>
</feature>
<name>A0A388LX33_CHABU</name>
<comment type="caution">
    <text evidence="3">The sequence shown here is derived from an EMBL/GenBank/DDBJ whole genome shotgun (WGS) entry which is preliminary data.</text>
</comment>
<reference evidence="3 4" key="1">
    <citation type="journal article" date="2018" name="Cell">
        <title>The Chara Genome: Secondary Complexity and Implications for Plant Terrestrialization.</title>
        <authorList>
            <person name="Nishiyama T."/>
            <person name="Sakayama H."/>
            <person name="Vries J.D."/>
            <person name="Buschmann H."/>
            <person name="Saint-Marcoux D."/>
            <person name="Ullrich K.K."/>
            <person name="Haas F.B."/>
            <person name="Vanderstraeten L."/>
            <person name="Becker D."/>
            <person name="Lang D."/>
            <person name="Vosolsobe S."/>
            <person name="Rombauts S."/>
            <person name="Wilhelmsson P.K.I."/>
            <person name="Janitza P."/>
            <person name="Kern R."/>
            <person name="Heyl A."/>
            <person name="Rumpler F."/>
            <person name="Villalobos L.I.A.C."/>
            <person name="Clay J.M."/>
            <person name="Skokan R."/>
            <person name="Toyoda A."/>
            <person name="Suzuki Y."/>
            <person name="Kagoshima H."/>
            <person name="Schijlen E."/>
            <person name="Tajeshwar N."/>
            <person name="Catarino B."/>
            <person name="Hetherington A.J."/>
            <person name="Saltykova A."/>
            <person name="Bonnot C."/>
            <person name="Breuninger H."/>
            <person name="Symeonidi A."/>
            <person name="Radhakrishnan G.V."/>
            <person name="Van Nieuwerburgh F."/>
            <person name="Deforce D."/>
            <person name="Chang C."/>
            <person name="Karol K.G."/>
            <person name="Hedrich R."/>
            <person name="Ulvskov P."/>
            <person name="Glockner G."/>
            <person name="Delwiche C.F."/>
            <person name="Petrasek J."/>
            <person name="Van de Peer Y."/>
            <person name="Friml J."/>
            <person name="Beilby M."/>
            <person name="Dolan L."/>
            <person name="Kohara Y."/>
            <person name="Sugano S."/>
            <person name="Fujiyama A."/>
            <person name="Delaux P.-M."/>
            <person name="Quint M."/>
            <person name="TheiBen G."/>
            <person name="Hagemann M."/>
            <person name="Harholt J."/>
            <person name="Dunand C."/>
            <person name="Zachgo S."/>
            <person name="Langdale J."/>
            <person name="Maumus F."/>
            <person name="Straeten D.V.D."/>
            <person name="Gould S.B."/>
            <person name="Rensing S.A."/>
        </authorList>
    </citation>
    <scope>NUCLEOTIDE SEQUENCE [LARGE SCALE GENOMIC DNA]</scope>
    <source>
        <strain evidence="3 4">S276</strain>
    </source>
</reference>
<evidence type="ECO:0000256" key="1">
    <source>
        <dbReference type="SAM" id="SignalP"/>
    </source>
</evidence>